<organism evidence="2 3">
    <name type="scientific">Catenovulum adriaticum</name>
    <dbReference type="NCBI Taxonomy" id="2984846"/>
    <lineage>
        <taxon>Bacteria</taxon>
        <taxon>Pseudomonadati</taxon>
        <taxon>Pseudomonadota</taxon>
        <taxon>Gammaproteobacteria</taxon>
        <taxon>Alteromonadales</taxon>
        <taxon>Alteromonadaceae</taxon>
        <taxon>Catenovulum</taxon>
    </lineage>
</organism>
<sequence length="340" mass="37516">MNIVTQFPVNLNLNLANPHTEEARKEALSRQAISEAAENEQSPSQSGTGADQEKNLKRGLQQSLTYDFSRQELNKQAAANYDVTNPNSELNDASAQQDATQDQENRGQSFTQQNAEPSDKITPEQQQEDQELDDLKQRDQEVRIHEQAHANTGGQYAGSPQYEFERGPDGKNYAVEGEVKIDVSPVSGDPQATIEKMDQVKRAALAPAEPSSADRKVANEAAQTAQEARAELIQAQSNNETVDPEQNINAAPSTVNTVPFAEPDIQTQTTPSVADVFQNTQTEQASIPKFEPKQTLAQNSDQASLNIEQRDQNINARALKIERFYQQSSAPSELSFTRYA</sequence>
<reference evidence="2" key="1">
    <citation type="submission" date="2022-10" db="EMBL/GenBank/DDBJ databases">
        <title>Catenovulum adriacola sp. nov. isolated in the Harbour of Susak.</title>
        <authorList>
            <person name="Schoch T."/>
            <person name="Reich S.J."/>
            <person name="Stoeferle S."/>
            <person name="Flaiz M."/>
            <person name="Kazda M."/>
            <person name="Riedel C.U."/>
            <person name="Duerre P."/>
        </authorList>
    </citation>
    <scope>NUCLEOTIDE SEQUENCE</scope>
    <source>
        <strain evidence="2">TS8</strain>
    </source>
</reference>
<keyword evidence="2" id="KW-0645">Protease</keyword>
<feature type="compositionally biased region" description="Basic and acidic residues" evidence="1">
    <location>
        <begin position="133"/>
        <end position="148"/>
    </location>
</feature>
<feature type="compositionally biased region" description="Low complexity" evidence="1">
    <location>
        <begin position="92"/>
        <end position="102"/>
    </location>
</feature>
<evidence type="ECO:0000256" key="1">
    <source>
        <dbReference type="SAM" id="MobiDB-lite"/>
    </source>
</evidence>
<dbReference type="Pfam" id="PF12118">
    <property type="entry name" value="SprA-related"/>
    <property type="match status" value="1"/>
</dbReference>
<proteinExistence type="predicted"/>
<gene>
    <name evidence="2" type="ORF">OLW01_12845</name>
</gene>
<dbReference type="InterPro" id="IPR021973">
    <property type="entry name" value="SprA-related"/>
</dbReference>
<feature type="compositionally biased region" description="Polar residues" evidence="1">
    <location>
        <begin position="39"/>
        <end position="49"/>
    </location>
</feature>
<accession>A0ABY7AP13</accession>
<feature type="region of interest" description="Disordered" evidence="1">
    <location>
        <begin position="20"/>
        <end position="71"/>
    </location>
</feature>
<feature type="region of interest" description="Disordered" evidence="1">
    <location>
        <begin position="83"/>
        <end position="171"/>
    </location>
</feature>
<keyword evidence="2" id="KW-0482">Metalloprotease</keyword>
<keyword evidence="2" id="KW-0378">Hydrolase</keyword>
<dbReference type="Proteomes" id="UP001163726">
    <property type="component" value="Chromosome"/>
</dbReference>
<protein>
    <submittedName>
        <fullName evidence="2">Metalloprotease CJM1_0395 family protein</fullName>
    </submittedName>
</protein>
<dbReference type="EMBL" id="CP109965">
    <property type="protein sequence ID" value="WAJ70016.1"/>
    <property type="molecule type" value="Genomic_DNA"/>
</dbReference>
<evidence type="ECO:0000313" key="3">
    <source>
        <dbReference type="Proteomes" id="UP001163726"/>
    </source>
</evidence>
<evidence type="ECO:0000313" key="2">
    <source>
        <dbReference type="EMBL" id="WAJ70016.1"/>
    </source>
</evidence>
<keyword evidence="3" id="KW-1185">Reference proteome</keyword>
<name>A0ABY7AP13_9ALTE</name>
<feature type="compositionally biased region" description="Polar residues" evidence="1">
    <location>
        <begin position="106"/>
        <end position="116"/>
    </location>
</feature>
<dbReference type="GO" id="GO:0008237">
    <property type="term" value="F:metallopeptidase activity"/>
    <property type="evidence" value="ECO:0007669"/>
    <property type="project" value="UniProtKB-KW"/>
</dbReference>
<dbReference type="RefSeq" id="WP_268074315.1">
    <property type="nucleotide sequence ID" value="NZ_CP109965.1"/>
</dbReference>